<dbReference type="RefSeq" id="WP_043402419.1">
    <property type="nucleotide sequence ID" value="NZ_JPMI01000213.1"/>
</dbReference>
<dbReference type="GO" id="GO:0046872">
    <property type="term" value="F:metal ion binding"/>
    <property type="evidence" value="ECO:0007669"/>
    <property type="project" value="UniProtKB-KW"/>
</dbReference>
<dbReference type="Proteomes" id="UP000028547">
    <property type="component" value="Unassembled WGS sequence"/>
</dbReference>
<keyword evidence="3" id="KW-0349">Heme</keyword>
<evidence type="ECO:0000256" key="4">
    <source>
        <dbReference type="SAM" id="MobiDB-lite"/>
    </source>
</evidence>
<feature type="region of interest" description="Disordered" evidence="4">
    <location>
        <begin position="566"/>
        <end position="592"/>
    </location>
</feature>
<protein>
    <recommendedName>
        <fullName evidence="5">Cytochrome c domain-containing protein</fullName>
    </recommendedName>
</protein>
<evidence type="ECO:0000256" key="2">
    <source>
        <dbReference type="ARBA" id="ARBA00023004"/>
    </source>
</evidence>
<dbReference type="InterPro" id="IPR036280">
    <property type="entry name" value="Multihaem_cyt_sf"/>
</dbReference>
<evidence type="ECO:0000313" key="6">
    <source>
        <dbReference type="EMBL" id="KFA90414.1"/>
    </source>
</evidence>
<dbReference type="SUPFAM" id="SSF48695">
    <property type="entry name" value="Multiheme cytochromes"/>
    <property type="match status" value="2"/>
</dbReference>
<accession>A0A084SPM9</accession>
<gene>
    <name evidence="6" type="ORF">Q664_28660</name>
</gene>
<dbReference type="AlphaFoldDB" id="A0A084SPM9"/>
<reference evidence="6 7" key="1">
    <citation type="submission" date="2014-07" db="EMBL/GenBank/DDBJ databases">
        <title>Draft Genome Sequence of Gephyronic Acid Producer, Cystobacter violaceus Strain Cb vi76.</title>
        <authorList>
            <person name="Stevens D.C."/>
            <person name="Young J."/>
            <person name="Carmichael R."/>
            <person name="Tan J."/>
            <person name="Taylor R.E."/>
        </authorList>
    </citation>
    <scope>NUCLEOTIDE SEQUENCE [LARGE SCALE GENOMIC DNA]</scope>
    <source>
        <strain evidence="6 7">Cb vi76</strain>
    </source>
</reference>
<name>A0A084SPM9_9BACT</name>
<evidence type="ECO:0000259" key="5">
    <source>
        <dbReference type="PROSITE" id="PS51007"/>
    </source>
</evidence>
<evidence type="ECO:0000256" key="3">
    <source>
        <dbReference type="PROSITE-ProRule" id="PRU00433"/>
    </source>
</evidence>
<dbReference type="PROSITE" id="PS51007">
    <property type="entry name" value="CYTC"/>
    <property type="match status" value="1"/>
</dbReference>
<proteinExistence type="predicted"/>
<evidence type="ECO:0000313" key="7">
    <source>
        <dbReference type="Proteomes" id="UP000028547"/>
    </source>
</evidence>
<comment type="caution">
    <text evidence="6">The sequence shown here is derived from an EMBL/GenBank/DDBJ whole genome shotgun (WGS) entry which is preliminary data.</text>
</comment>
<dbReference type="EMBL" id="JPMI01000213">
    <property type="protein sequence ID" value="KFA90414.1"/>
    <property type="molecule type" value="Genomic_DNA"/>
</dbReference>
<keyword evidence="1 3" id="KW-0479">Metal-binding</keyword>
<dbReference type="InterPro" id="IPR009056">
    <property type="entry name" value="Cyt_c-like_dom"/>
</dbReference>
<organism evidence="6 7">
    <name type="scientific">Archangium violaceum Cb vi76</name>
    <dbReference type="NCBI Taxonomy" id="1406225"/>
    <lineage>
        <taxon>Bacteria</taxon>
        <taxon>Pseudomonadati</taxon>
        <taxon>Myxococcota</taxon>
        <taxon>Myxococcia</taxon>
        <taxon>Myxococcales</taxon>
        <taxon>Cystobacterineae</taxon>
        <taxon>Archangiaceae</taxon>
        <taxon>Archangium</taxon>
    </lineage>
</organism>
<evidence type="ECO:0000256" key="1">
    <source>
        <dbReference type="ARBA" id="ARBA00022723"/>
    </source>
</evidence>
<dbReference type="GO" id="GO:0009055">
    <property type="term" value="F:electron transfer activity"/>
    <property type="evidence" value="ECO:0007669"/>
    <property type="project" value="InterPro"/>
</dbReference>
<feature type="domain" description="Cytochrome c" evidence="5">
    <location>
        <begin position="281"/>
        <end position="382"/>
    </location>
</feature>
<sequence length="1063" mass="114011">MKTSQQRYLLLALGGVSALTVAVALVGQGRKDSPASGSSPPPVVSQAVGSSLAVKVTSAPTPGTVPPPYPVFPHGNKLTQPLAENDPQAQKFLDFYARQGGVGFPSLTRGSLTALPDRTLDIAHNGLNLGSQRFNSSLVCQSCHDADWLANSDITPPDDAPSTYKALPTMAFWQMPTVDKFWDDNTPPSFLDPQAALPLAANWSPFGDWSASVKALAGRDPIFLAQVETTRSLSPHQPDSVDNLCLRCHSPLAQRQAASSHRPFTHDLLYATPENSKEDPQKAVLGALGRDGISCSACHSVAPDGGQPWNGTDYAAFYGTTSGTLFGDNLTARLKTRADTVQPPPFPFTSSMNLHPGTIVGPDKHLNTQPMAAAGLSLETAATVGGHSYLRDSLVCGSCHVVILPRVPTNYRASMPIAEAEAHGAYERPASCPPGQTTFSGSADFLSDPCVELAYEQTTYFEWLNSGYAPSTATCMTCHMQITAPDSPYDGSMKVAQQNDALAAFYRDNTSLPPRQYNRHTLLGINLFVHEMFQQFPDVLGLDFYAQQDSRVPPYLQSPEIRERTPNLVTNPGAEDGPSADLKADGWTPDPGQTVTVASRAQGLSQQTIKPSHGAEFFQLSGGATLTVDVSAYQGLIDKAAGAATVLWGATTYCDGVVPCGTLALQRKSAQGTWTATSGSIPMNATQQRWLGVQVASPTPIPAGTSALRLAFQPGRELKVDDVFLALKFPDGSVAPLKDGTRGYTFAQNLLNAEQSILDLAVNTAQGVFDPTQPAVLVSVATPTESGGMLSVPVTVTSNVGHKFPSGAGFRRAFLQFEVLDASGKVLWASGQPNALGVICNGVCKPDDSALLASEFTTDPSKLQPNHQVITQQDQAQIYELRAVDDYNLLTSLELQQFREVKDNRLLPEGWVSPAQRKADEMLLGLSLKQLASLTEPLSTVLGANDTSVSGDPDFNTSPAKGTDHITYQVKLSEVSGWKSIRVRMNYQTIPPSYLNARFRDSLRDAQGKPKQPGPAMQRLIYMSSHLNTKTSLTYKPQGQGAQQVDFMNNWSMVLSEATVTKN</sequence>
<dbReference type="GO" id="GO:0020037">
    <property type="term" value="F:heme binding"/>
    <property type="evidence" value="ECO:0007669"/>
    <property type="project" value="InterPro"/>
</dbReference>
<keyword evidence="2 3" id="KW-0408">Iron</keyword>
<dbReference type="Gene3D" id="1.10.1130.10">
    <property type="entry name" value="Flavocytochrome C3, Chain A"/>
    <property type="match status" value="1"/>
</dbReference>